<comment type="caution">
    <text evidence="3">The sequence shown here is derived from an EMBL/GenBank/DDBJ whole genome shotgun (WGS) entry which is preliminary data.</text>
</comment>
<evidence type="ECO:0000313" key="4">
    <source>
        <dbReference type="Proteomes" id="UP001153076"/>
    </source>
</evidence>
<dbReference type="Proteomes" id="UP001153076">
    <property type="component" value="Unassembled WGS sequence"/>
</dbReference>
<feature type="domain" description="PLAT" evidence="2">
    <location>
        <begin position="48"/>
        <end position="159"/>
    </location>
</feature>
<dbReference type="Pfam" id="PF01477">
    <property type="entry name" value="PLAT"/>
    <property type="match status" value="1"/>
</dbReference>
<accession>A0A9Q1K6X3</accession>
<dbReference type="InterPro" id="IPR036392">
    <property type="entry name" value="PLAT/LH2_dom_sf"/>
</dbReference>
<evidence type="ECO:0000256" key="1">
    <source>
        <dbReference type="PROSITE-ProRule" id="PRU00152"/>
    </source>
</evidence>
<dbReference type="InterPro" id="IPR001024">
    <property type="entry name" value="PLAT/LH2_dom"/>
</dbReference>
<reference evidence="3" key="1">
    <citation type="submission" date="2022-04" db="EMBL/GenBank/DDBJ databases">
        <title>Carnegiea gigantea Genome sequencing and assembly v2.</title>
        <authorList>
            <person name="Copetti D."/>
            <person name="Sanderson M.J."/>
            <person name="Burquez A."/>
            <person name="Wojciechowski M.F."/>
        </authorList>
    </citation>
    <scope>NUCLEOTIDE SEQUENCE</scope>
    <source>
        <strain evidence="3">SGP5-SGP5p</strain>
        <tissue evidence="3">Aerial part</tissue>
    </source>
</reference>
<dbReference type="EMBL" id="JAKOGI010000296">
    <property type="protein sequence ID" value="KAJ8437544.1"/>
    <property type="molecule type" value="Genomic_DNA"/>
</dbReference>
<evidence type="ECO:0000313" key="3">
    <source>
        <dbReference type="EMBL" id="KAJ8437544.1"/>
    </source>
</evidence>
<dbReference type="PANTHER" id="PTHR31718">
    <property type="entry name" value="PLAT DOMAIN-CONTAINING PROTEIN"/>
    <property type="match status" value="1"/>
</dbReference>
<dbReference type="PROSITE" id="PS50095">
    <property type="entry name" value="PLAT"/>
    <property type="match status" value="1"/>
</dbReference>
<dbReference type="AlphaFoldDB" id="A0A9Q1K6X3"/>
<comment type="caution">
    <text evidence="1">Lacks conserved residue(s) required for the propagation of feature annotation.</text>
</comment>
<gene>
    <name evidence="3" type="ORF">Cgig2_027619</name>
</gene>
<name>A0A9Q1K6X3_9CARY</name>
<dbReference type="Gene3D" id="2.60.60.20">
    <property type="entry name" value="PLAT/LH2 domain"/>
    <property type="match status" value="1"/>
</dbReference>
<proteinExistence type="predicted"/>
<dbReference type="PANTHER" id="PTHR31718:SF60">
    <property type="entry name" value="LIPOXYGENASE HOMOLOGY DOMAIN-CONTAINING PROTEIN 1"/>
    <property type="match status" value="1"/>
</dbReference>
<organism evidence="3 4">
    <name type="scientific">Carnegiea gigantea</name>
    <dbReference type="NCBI Taxonomy" id="171969"/>
    <lineage>
        <taxon>Eukaryota</taxon>
        <taxon>Viridiplantae</taxon>
        <taxon>Streptophyta</taxon>
        <taxon>Embryophyta</taxon>
        <taxon>Tracheophyta</taxon>
        <taxon>Spermatophyta</taxon>
        <taxon>Magnoliopsida</taxon>
        <taxon>eudicotyledons</taxon>
        <taxon>Gunneridae</taxon>
        <taxon>Pentapetalae</taxon>
        <taxon>Caryophyllales</taxon>
        <taxon>Cactineae</taxon>
        <taxon>Cactaceae</taxon>
        <taxon>Cactoideae</taxon>
        <taxon>Echinocereeae</taxon>
        <taxon>Carnegiea</taxon>
    </lineage>
</organism>
<keyword evidence="4" id="KW-1185">Reference proteome</keyword>
<protein>
    <recommendedName>
        <fullName evidence="2">PLAT domain-containing protein</fullName>
    </recommendedName>
</protein>
<dbReference type="SUPFAM" id="SSF49723">
    <property type="entry name" value="Lipase/lipooxygenase domain (PLAT/LH2 domain)"/>
    <property type="match status" value="1"/>
</dbReference>
<sequence length="159" mass="17891">MDKTSQEFGTLIPYDMAHHVSGTGRLRVLQASARAKGNVVNFSQGQECTYIVEVKTGDRDWAGTSATVNLRLCYNNTRCFVYIPDLTDFGLAGPSHKYFQKGNLDFFRILTTKNCHDVCRIQIGHDNAGTSPGWYLEYVKVEAYDGSVPKFENLFVVHQ</sequence>
<evidence type="ECO:0000259" key="2">
    <source>
        <dbReference type="PROSITE" id="PS50095"/>
    </source>
</evidence>
<dbReference type="OrthoDB" id="632984at2759"/>